<feature type="compositionally biased region" description="Polar residues" evidence="1">
    <location>
        <begin position="192"/>
        <end position="203"/>
    </location>
</feature>
<gene>
    <name evidence="2" type="ORF">LTR77_001194</name>
</gene>
<keyword evidence="3" id="KW-1185">Reference proteome</keyword>
<feature type="compositionally biased region" description="Acidic residues" evidence="1">
    <location>
        <begin position="212"/>
        <end position="224"/>
    </location>
</feature>
<evidence type="ECO:0000313" key="2">
    <source>
        <dbReference type="EMBL" id="KAK5174114.1"/>
    </source>
</evidence>
<dbReference type="RefSeq" id="XP_064662783.1">
    <property type="nucleotide sequence ID" value="XM_064798456.1"/>
</dbReference>
<comment type="caution">
    <text evidence="2">The sequence shown here is derived from an EMBL/GenBank/DDBJ whole genome shotgun (WGS) entry which is preliminary data.</text>
</comment>
<name>A0AAV9PN20_9PEZI</name>
<evidence type="ECO:0000313" key="3">
    <source>
        <dbReference type="Proteomes" id="UP001337655"/>
    </source>
</evidence>
<protein>
    <submittedName>
        <fullName evidence="2">Uncharacterized protein</fullName>
    </submittedName>
</protein>
<feature type="region of interest" description="Disordered" evidence="1">
    <location>
        <begin position="192"/>
        <end position="240"/>
    </location>
</feature>
<organism evidence="2 3">
    <name type="scientific">Saxophila tyrrhenica</name>
    <dbReference type="NCBI Taxonomy" id="1690608"/>
    <lineage>
        <taxon>Eukaryota</taxon>
        <taxon>Fungi</taxon>
        <taxon>Dikarya</taxon>
        <taxon>Ascomycota</taxon>
        <taxon>Pezizomycotina</taxon>
        <taxon>Dothideomycetes</taxon>
        <taxon>Dothideomycetidae</taxon>
        <taxon>Mycosphaerellales</taxon>
        <taxon>Extremaceae</taxon>
        <taxon>Saxophila</taxon>
    </lineage>
</organism>
<reference evidence="2 3" key="1">
    <citation type="submission" date="2023-08" db="EMBL/GenBank/DDBJ databases">
        <title>Black Yeasts Isolated from many extreme environments.</title>
        <authorList>
            <person name="Coleine C."/>
            <person name="Stajich J.E."/>
            <person name="Selbmann L."/>
        </authorList>
    </citation>
    <scope>NUCLEOTIDE SEQUENCE [LARGE SCALE GENOMIC DNA]</scope>
    <source>
        <strain evidence="2 3">CCFEE 5935</strain>
    </source>
</reference>
<sequence>MRDTPLSENIFSMEQEADMGHSSESDLAPNLERRCVRHPIQPVGSRTSLDDLHVGAGSYCAMYEIAYTPDHKDYRVPDGHFGDFKDVDLDWLEALVSKRLGTRRFQYRMTGYAWVPRKCTEACEFRMMPPPSLVEETSSMAVSPRSTRPNTPYSMIVGMGSRSPSPLTIIRNPTSPFFSELFAFMNGGIANGSHQPPLGSTSPVEYPQVHELDDDDEDGEEPGQGDDVVPEHEGSIFPTT</sequence>
<dbReference type="Proteomes" id="UP001337655">
    <property type="component" value="Unassembled WGS sequence"/>
</dbReference>
<dbReference type="GeneID" id="89922542"/>
<evidence type="ECO:0000256" key="1">
    <source>
        <dbReference type="SAM" id="MobiDB-lite"/>
    </source>
</evidence>
<proteinExistence type="predicted"/>
<dbReference type="AlphaFoldDB" id="A0AAV9PN20"/>
<accession>A0AAV9PN20</accession>
<dbReference type="EMBL" id="JAVRRT010000002">
    <property type="protein sequence ID" value="KAK5174114.1"/>
    <property type="molecule type" value="Genomic_DNA"/>
</dbReference>